<keyword evidence="3" id="KW-0560">Oxidoreductase</keyword>
<dbReference type="GO" id="GO:0051213">
    <property type="term" value="F:dioxygenase activity"/>
    <property type="evidence" value="ECO:0007669"/>
    <property type="project" value="UniProtKB-KW"/>
</dbReference>
<gene>
    <name evidence="5" type="ORF">PanWU01x14_110250</name>
</gene>
<dbReference type="SUPFAM" id="SSF51197">
    <property type="entry name" value="Clavaminate synthase-like"/>
    <property type="match status" value="1"/>
</dbReference>
<dbReference type="AlphaFoldDB" id="A0A2P5CZ89"/>
<dbReference type="GO" id="GO:0046872">
    <property type="term" value="F:metal ion binding"/>
    <property type="evidence" value="ECO:0007669"/>
    <property type="project" value="UniProtKB-KW"/>
</dbReference>
<evidence type="ECO:0000313" key="5">
    <source>
        <dbReference type="EMBL" id="PON66370.1"/>
    </source>
</evidence>
<evidence type="ECO:0000256" key="3">
    <source>
        <dbReference type="RuleBase" id="RU003682"/>
    </source>
</evidence>
<name>A0A2P5CZ89_PARAD</name>
<dbReference type="Gene3D" id="2.60.120.330">
    <property type="entry name" value="B-lactam Antibiotic, Isopenicillin N Synthase, Chain"/>
    <property type="match status" value="1"/>
</dbReference>
<feature type="domain" description="Fe2OG dioxygenase" evidence="4">
    <location>
        <begin position="164"/>
        <end position="266"/>
    </location>
</feature>
<dbReference type="EMBL" id="JXTB01000080">
    <property type="protein sequence ID" value="PON66370.1"/>
    <property type="molecule type" value="Genomic_DNA"/>
</dbReference>
<dbReference type="InterPro" id="IPR027443">
    <property type="entry name" value="IPNS-like_sf"/>
</dbReference>
<dbReference type="Proteomes" id="UP000237105">
    <property type="component" value="Unassembled WGS sequence"/>
</dbReference>
<keyword evidence="6" id="KW-1185">Reference proteome</keyword>
<dbReference type="OrthoDB" id="288590at2759"/>
<protein>
    <submittedName>
        <fullName evidence="5">Oxoglutarate/iron-dependent dioxygenase</fullName>
    </submittedName>
</protein>
<evidence type="ECO:0000256" key="2">
    <source>
        <dbReference type="ARBA" id="ARBA00023004"/>
    </source>
</evidence>
<keyword evidence="1 3" id="KW-0479">Metal-binding</keyword>
<comment type="caution">
    <text evidence="5">The sequence shown here is derived from an EMBL/GenBank/DDBJ whole genome shotgun (WGS) entry which is preliminary data.</text>
</comment>
<dbReference type="InterPro" id="IPR026992">
    <property type="entry name" value="DIOX_N"/>
</dbReference>
<evidence type="ECO:0000259" key="4">
    <source>
        <dbReference type="PROSITE" id="PS51471"/>
    </source>
</evidence>
<keyword evidence="5" id="KW-0223">Dioxygenase</keyword>
<organism evidence="5 6">
    <name type="scientific">Parasponia andersonii</name>
    <name type="common">Sponia andersonii</name>
    <dbReference type="NCBI Taxonomy" id="3476"/>
    <lineage>
        <taxon>Eukaryota</taxon>
        <taxon>Viridiplantae</taxon>
        <taxon>Streptophyta</taxon>
        <taxon>Embryophyta</taxon>
        <taxon>Tracheophyta</taxon>
        <taxon>Spermatophyta</taxon>
        <taxon>Magnoliopsida</taxon>
        <taxon>eudicotyledons</taxon>
        <taxon>Gunneridae</taxon>
        <taxon>Pentapetalae</taxon>
        <taxon>rosids</taxon>
        <taxon>fabids</taxon>
        <taxon>Rosales</taxon>
        <taxon>Cannabaceae</taxon>
        <taxon>Parasponia</taxon>
    </lineage>
</organism>
<reference evidence="6" key="1">
    <citation type="submission" date="2016-06" db="EMBL/GenBank/DDBJ databases">
        <title>Parallel loss of symbiosis genes in relatives of nitrogen-fixing non-legume Parasponia.</title>
        <authorList>
            <person name="Van Velzen R."/>
            <person name="Holmer R."/>
            <person name="Bu F."/>
            <person name="Rutten L."/>
            <person name="Van Zeijl A."/>
            <person name="Liu W."/>
            <person name="Santuari L."/>
            <person name="Cao Q."/>
            <person name="Sharma T."/>
            <person name="Shen D."/>
            <person name="Roswanjaya Y."/>
            <person name="Wardhani T."/>
            <person name="Kalhor M.S."/>
            <person name="Jansen J."/>
            <person name="Van den Hoogen J."/>
            <person name="Gungor B."/>
            <person name="Hartog M."/>
            <person name="Hontelez J."/>
            <person name="Verver J."/>
            <person name="Yang W.-C."/>
            <person name="Schijlen E."/>
            <person name="Repin R."/>
            <person name="Schilthuizen M."/>
            <person name="Schranz E."/>
            <person name="Heidstra R."/>
            <person name="Miyata K."/>
            <person name="Fedorova E."/>
            <person name="Kohlen W."/>
            <person name="Bisseling T."/>
            <person name="Smit S."/>
            <person name="Geurts R."/>
        </authorList>
    </citation>
    <scope>NUCLEOTIDE SEQUENCE [LARGE SCALE GENOMIC DNA]</scope>
    <source>
        <strain evidence="6">cv. WU1-14</strain>
    </source>
</reference>
<sequence length="314" mass="36117">MESETVHTIPVINFSEGNLKPGSDSWILVSKQIRYGLEEYGCFEIVHENFPLQLHKSIFEAVKEVFDLPKETKMQKTSDSPVSLNYVAPNPTAPLYENIAIYSPNTLEGAESFTSVMWPKGNDNFRETVYSFSKRLEELYETTTRMVFESYGVEGLFESYRNSSFHMLRFLKYRARQTNDTIVGLVDHTDSSFITILHQMEVQGLQIKTKDCQWIDVKPSASSFIVIAGDALKAWSNDRIRACEHHVIINSEKKERYSVGLFTLIKGVIHVPKELVTDDYPLRYKPFDNLAFSRFFLTEEAKKLACRIKTFCGI</sequence>
<dbReference type="PANTHER" id="PTHR47990">
    <property type="entry name" value="2-OXOGLUTARATE (2OG) AND FE(II)-DEPENDENT OXYGENASE SUPERFAMILY PROTEIN-RELATED"/>
    <property type="match status" value="1"/>
</dbReference>
<accession>A0A2P5CZ89</accession>
<dbReference type="PROSITE" id="PS51471">
    <property type="entry name" value="FE2OG_OXY"/>
    <property type="match status" value="1"/>
</dbReference>
<keyword evidence="2 3" id="KW-0408">Iron</keyword>
<dbReference type="InterPro" id="IPR044861">
    <property type="entry name" value="IPNS-like_FE2OG_OXY"/>
</dbReference>
<dbReference type="Pfam" id="PF03171">
    <property type="entry name" value="2OG-FeII_Oxy"/>
    <property type="match status" value="1"/>
</dbReference>
<dbReference type="STRING" id="3476.A0A2P5CZ89"/>
<evidence type="ECO:0000313" key="6">
    <source>
        <dbReference type="Proteomes" id="UP000237105"/>
    </source>
</evidence>
<dbReference type="InterPro" id="IPR050231">
    <property type="entry name" value="Iron_ascorbate_oxido_reductase"/>
</dbReference>
<comment type="similarity">
    <text evidence="3">Belongs to the iron/ascorbate-dependent oxidoreductase family.</text>
</comment>
<proteinExistence type="inferred from homology"/>
<dbReference type="InterPro" id="IPR005123">
    <property type="entry name" value="Oxoglu/Fe-dep_dioxygenase_dom"/>
</dbReference>
<dbReference type="Pfam" id="PF14226">
    <property type="entry name" value="DIOX_N"/>
    <property type="match status" value="1"/>
</dbReference>
<evidence type="ECO:0000256" key="1">
    <source>
        <dbReference type="ARBA" id="ARBA00022723"/>
    </source>
</evidence>